<accession>A0AAE9YM33</accession>
<dbReference type="KEGG" id="tact:SG35_017295"/>
<proteinExistence type="predicted"/>
<organism evidence="2 3">
    <name type="scientific">Thalassomonas actiniarum</name>
    <dbReference type="NCBI Taxonomy" id="485447"/>
    <lineage>
        <taxon>Bacteria</taxon>
        <taxon>Pseudomonadati</taxon>
        <taxon>Pseudomonadota</taxon>
        <taxon>Gammaproteobacteria</taxon>
        <taxon>Alteromonadales</taxon>
        <taxon>Colwelliaceae</taxon>
        <taxon>Thalassomonas</taxon>
    </lineage>
</organism>
<evidence type="ECO:0000313" key="3">
    <source>
        <dbReference type="Proteomes" id="UP000032568"/>
    </source>
</evidence>
<evidence type="ECO:0000313" key="2">
    <source>
        <dbReference type="EMBL" id="WDD97108.1"/>
    </source>
</evidence>
<dbReference type="RefSeq" id="WP_152646528.1">
    <property type="nucleotide sequence ID" value="NZ_CP059735.1"/>
</dbReference>
<feature type="transmembrane region" description="Helical" evidence="1">
    <location>
        <begin position="14"/>
        <end position="32"/>
    </location>
</feature>
<sequence length="85" mass="9964">MSFISELPQESCAMIMQIFVLVVAILVTYYLTRYQVIKEANRRLLLRGEHRRKSIELHKMEIKFFIAKLVIGLLILCLVLRLTQG</sequence>
<reference evidence="2 3" key="1">
    <citation type="journal article" date="2015" name="Genome Announc.">
        <title>Draft Genome Sequences of Marine Isolates of Thalassomonas viridans and Thalassomonas actiniarum.</title>
        <authorList>
            <person name="Olonade I."/>
            <person name="van Zyl L.J."/>
            <person name="Trindade M."/>
        </authorList>
    </citation>
    <scope>NUCLEOTIDE SEQUENCE [LARGE SCALE GENOMIC DNA]</scope>
    <source>
        <strain evidence="2 3">A5K-106</strain>
    </source>
</reference>
<protein>
    <submittedName>
        <fullName evidence="2">Uncharacterized protein</fullName>
    </submittedName>
</protein>
<evidence type="ECO:0000256" key="1">
    <source>
        <dbReference type="SAM" id="Phobius"/>
    </source>
</evidence>
<keyword evidence="1" id="KW-0812">Transmembrane</keyword>
<dbReference type="EMBL" id="CP059735">
    <property type="protein sequence ID" value="WDD97108.1"/>
    <property type="molecule type" value="Genomic_DNA"/>
</dbReference>
<keyword evidence="3" id="KW-1185">Reference proteome</keyword>
<gene>
    <name evidence="2" type="ORF">SG35_017295</name>
</gene>
<reference evidence="2 3" key="2">
    <citation type="journal article" date="2022" name="Mar. Drugs">
        <title>Bioassay-Guided Fractionation Leads to the Detection of Cholic Acid Generated by the Rare Thalassomonas sp.</title>
        <authorList>
            <person name="Pheiffer F."/>
            <person name="Schneider Y.K."/>
            <person name="Hansen E.H."/>
            <person name="Andersen J.H."/>
            <person name="Isaksson J."/>
            <person name="Busche T."/>
            <person name="R C."/>
            <person name="Kalinowski J."/>
            <person name="Zyl L.V."/>
            <person name="Trindade M."/>
        </authorList>
    </citation>
    <scope>NUCLEOTIDE SEQUENCE [LARGE SCALE GENOMIC DNA]</scope>
    <source>
        <strain evidence="2 3">A5K-106</strain>
    </source>
</reference>
<dbReference type="AlphaFoldDB" id="A0AAE9YM33"/>
<feature type="transmembrane region" description="Helical" evidence="1">
    <location>
        <begin position="62"/>
        <end position="82"/>
    </location>
</feature>
<name>A0AAE9YM33_9GAMM</name>
<keyword evidence="1" id="KW-0472">Membrane</keyword>
<dbReference type="Proteomes" id="UP000032568">
    <property type="component" value="Chromosome"/>
</dbReference>
<keyword evidence="1" id="KW-1133">Transmembrane helix</keyword>